<dbReference type="PANTHER" id="PTHR47435:SF4">
    <property type="entry name" value="KELCH REPEAT PROTEIN (AFU_ORTHOLOGUE AFUA_5G12780)"/>
    <property type="match status" value="1"/>
</dbReference>
<feature type="compositionally biased region" description="Low complexity" evidence="3">
    <location>
        <begin position="156"/>
        <end position="165"/>
    </location>
</feature>
<dbReference type="InterPro" id="IPR006652">
    <property type="entry name" value="Kelch_1"/>
</dbReference>
<dbReference type="SUPFAM" id="SSF117281">
    <property type="entry name" value="Kelch motif"/>
    <property type="match status" value="2"/>
</dbReference>
<dbReference type="Pfam" id="PF01344">
    <property type="entry name" value="Kelch_1"/>
    <property type="match status" value="1"/>
</dbReference>
<evidence type="ECO:0000313" key="4">
    <source>
        <dbReference type="EMBL" id="KKA27797.1"/>
    </source>
</evidence>
<organism evidence="4 5">
    <name type="scientific">Thielaviopsis punctulata</name>
    <dbReference type="NCBI Taxonomy" id="72032"/>
    <lineage>
        <taxon>Eukaryota</taxon>
        <taxon>Fungi</taxon>
        <taxon>Dikarya</taxon>
        <taxon>Ascomycota</taxon>
        <taxon>Pezizomycotina</taxon>
        <taxon>Sordariomycetes</taxon>
        <taxon>Hypocreomycetidae</taxon>
        <taxon>Microascales</taxon>
        <taxon>Ceratocystidaceae</taxon>
        <taxon>Thielaviopsis</taxon>
    </lineage>
</organism>
<dbReference type="AlphaFoldDB" id="A0A0F4ZB81"/>
<protein>
    <recommendedName>
        <fullName evidence="6">Kelch domain-containing protein</fullName>
    </recommendedName>
</protein>
<dbReference type="PANTHER" id="PTHR47435">
    <property type="entry name" value="KELCH REPEAT PROTEIN (AFU_ORTHOLOGUE AFUA_5G12780)"/>
    <property type="match status" value="1"/>
</dbReference>
<evidence type="ECO:0000256" key="1">
    <source>
        <dbReference type="ARBA" id="ARBA00022737"/>
    </source>
</evidence>
<dbReference type="EMBL" id="LAEV01001568">
    <property type="protein sequence ID" value="KKA27797.1"/>
    <property type="molecule type" value="Genomic_DNA"/>
</dbReference>
<proteinExistence type="predicted"/>
<dbReference type="OrthoDB" id="10250130at2759"/>
<keyword evidence="2" id="KW-0408">Iron</keyword>
<comment type="caution">
    <text evidence="4">The sequence shown here is derived from an EMBL/GenBank/DDBJ whole genome shotgun (WGS) entry which is preliminary data.</text>
</comment>
<dbReference type="GO" id="GO:0019760">
    <property type="term" value="P:glucosinolate metabolic process"/>
    <property type="evidence" value="ECO:0007669"/>
    <property type="project" value="UniProtKB-ARBA"/>
</dbReference>
<feature type="compositionally biased region" description="Acidic residues" evidence="3">
    <location>
        <begin position="129"/>
        <end position="142"/>
    </location>
</feature>
<keyword evidence="5" id="KW-1185">Reference proteome</keyword>
<dbReference type="Proteomes" id="UP000033483">
    <property type="component" value="Unassembled WGS sequence"/>
</dbReference>
<evidence type="ECO:0008006" key="6">
    <source>
        <dbReference type="Google" id="ProtNLM"/>
    </source>
</evidence>
<evidence type="ECO:0000313" key="5">
    <source>
        <dbReference type="Proteomes" id="UP000033483"/>
    </source>
</evidence>
<evidence type="ECO:0000256" key="3">
    <source>
        <dbReference type="SAM" id="MobiDB-lite"/>
    </source>
</evidence>
<feature type="region of interest" description="Disordered" evidence="3">
    <location>
        <begin position="115"/>
        <end position="165"/>
    </location>
</feature>
<reference evidence="4 5" key="1">
    <citation type="submission" date="2015-03" db="EMBL/GenBank/DDBJ databases">
        <authorList>
            <person name="Radwan O."/>
            <person name="Al-Naeli F.A."/>
            <person name="Rendon G.A."/>
            <person name="Fields C."/>
        </authorList>
    </citation>
    <scope>NUCLEOTIDE SEQUENCE [LARGE SCALE GENOMIC DNA]</scope>
    <source>
        <strain evidence="4">CR-DP1</strain>
    </source>
</reference>
<dbReference type="Gene3D" id="2.120.10.80">
    <property type="entry name" value="Kelch-type beta propeller"/>
    <property type="match status" value="2"/>
</dbReference>
<accession>A0A0F4ZB81</accession>
<name>A0A0F4ZB81_9PEZI</name>
<sequence length="552" mass="58686">MQSFAALKRRTTNVLQSLPQTLPSLPSRPTRPVNGSWAKIDGVAPLPRSSHSLDVVGGSAYIFGGQAGARQPVDNAMHVIGLPYSGASADSYVVEAQPMETETSKASEPIVKDILTDDEGGGISGAETETTEETNTDSESEEGTSKKLTDIPLDSATPTPIATTPTVPYAPKVAAKKKPSIKDKGKAIEEFPALDLVPAPRVGHATAVIGNRVFMFGGRGGPAMIPLDEGGRVWIFDTRVQRWTFLDPASPAPGVVVVPRPSPRANHIAVGLSTPRDFKPLGPRRTSTWAEWAAGNSAEVGTPQAPIVGNIAARATDEDDEGYGTFIVHGGCMAGAGMLTGDVWAFDVRSCVWSQLPVAPGPARAGPALCASLDGHRLFRFGGYDGKGEIGGQIDILTLAENHDTLEPTLRAAGEWTTVSQPVRTDGKPEVLGSWPAPRSVMRMVAVNASGKETLVLFMGEKEPSPKGVLGAGKFLDDVWVYTVPTGKNAEGKWAHVNTRPYDDDESNEMPVARGWMAAAPMTQIEENAVVMWGGLREDNQCHGDGWIFRLE</sequence>
<evidence type="ECO:0000256" key="2">
    <source>
        <dbReference type="ARBA" id="ARBA00023004"/>
    </source>
</evidence>
<dbReference type="InterPro" id="IPR015915">
    <property type="entry name" value="Kelch-typ_b-propeller"/>
</dbReference>
<gene>
    <name evidence="4" type="ORF">TD95_003568</name>
</gene>
<keyword evidence="1" id="KW-0677">Repeat</keyword>